<dbReference type="PANTHER" id="PTHR47966">
    <property type="entry name" value="BETA-SITE APP-CLEAVING ENZYME, ISOFORM A-RELATED"/>
    <property type="match status" value="1"/>
</dbReference>
<evidence type="ECO:0000256" key="2">
    <source>
        <dbReference type="ARBA" id="ARBA00022750"/>
    </source>
</evidence>
<keyword evidence="8" id="KW-1185">Reference proteome</keyword>
<organism evidence="7 8">
    <name type="scientific">Phlebiopsis gigantea (strain 11061_1 CR5-6)</name>
    <name type="common">White-rot fungus</name>
    <name type="synonym">Peniophora gigantea</name>
    <dbReference type="NCBI Taxonomy" id="745531"/>
    <lineage>
        <taxon>Eukaryota</taxon>
        <taxon>Fungi</taxon>
        <taxon>Dikarya</taxon>
        <taxon>Basidiomycota</taxon>
        <taxon>Agaricomycotina</taxon>
        <taxon>Agaricomycetes</taxon>
        <taxon>Polyporales</taxon>
        <taxon>Phanerochaetaceae</taxon>
        <taxon>Phlebiopsis</taxon>
    </lineage>
</organism>
<sequence>MIVLSLVFLATAYGSAFAHPSVRRDVSVTLPLEGGLNLARLASIVESDQARAVALMQRPHVGGQKRRSPSTSVDATNTAVYFTVQVGIGEPASQYTLLLDTGSGNTWVGANSSNPYHSTSTSHNTGKSSVNYGSGSFSGTEYTDKLDLGNGLVINDQSIGAANKTSGFEGDFDGILGIGPTDLTTGTLSDSDQSTVPTVVDGLKSQGKIREEILGMFYPPYAEQTSGSVTFGGVDDSHYTGPLSYVPITKTEPAGYYFGVNQTISYGDVEITSGAVSGIVDSGTSLILLASDHFKAYAEATGATQDSNTKMLSLPKDQFRNIKPLNFHIGDKTWTLNANAQIWPRSLNTALGGDDDHVYFVVGNLGERSGSGFDFINGYMFMQRFYTVFDSSNSRVGFATTKYTNSEAN</sequence>
<dbReference type="PRINTS" id="PR00792">
    <property type="entry name" value="PEPSIN"/>
</dbReference>
<dbReference type="InterPro" id="IPR033121">
    <property type="entry name" value="PEPTIDASE_A1"/>
</dbReference>
<feature type="active site" evidence="3">
    <location>
        <position position="281"/>
    </location>
</feature>
<dbReference type="PROSITE" id="PS00141">
    <property type="entry name" value="ASP_PROTEASE"/>
    <property type="match status" value="1"/>
</dbReference>
<evidence type="ECO:0000259" key="6">
    <source>
        <dbReference type="PROSITE" id="PS51767"/>
    </source>
</evidence>
<dbReference type="OrthoDB" id="660550at2759"/>
<dbReference type="InterPro" id="IPR034164">
    <property type="entry name" value="Pepsin-like_dom"/>
</dbReference>
<dbReference type="PROSITE" id="PS51767">
    <property type="entry name" value="PEPTIDASE_A1"/>
    <property type="match status" value="1"/>
</dbReference>
<keyword evidence="2 4" id="KW-0064">Aspartyl protease</keyword>
<evidence type="ECO:0000313" key="8">
    <source>
        <dbReference type="Proteomes" id="UP000053257"/>
    </source>
</evidence>
<dbReference type="InterPro" id="IPR001969">
    <property type="entry name" value="Aspartic_peptidase_AS"/>
</dbReference>
<dbReference type="EMBL" id="KN840623">
    <property type="protein sequence ID" value="KIP03305.1"/>
    <property type="molecule type" value="Genomic_DNA"/>
</dbReference>
<feature type="signal peptide" evidence="5">
    <location>
        <begin position="1"/>
        <end position="18"/>
    </location>
</feature>
<feature type="active site" evidence="3">
    <location>
        <position position="100"/>
    </location>
</feature>
<accession>A0A0C3S543</accession>
<proteinExistence type="inferred from homology"/>
<keyword evidence="4" id="KW-0645">Protease</keyword>
<dbReference type="GO" id="GO:0006508">
    <property type="term" value="P:proteolysis"/>
    <property type="evidence" value="ECO:0007669"/>
    <property type="project" value="UniProtKB-KW"/>
</dbReference>
<evidence type="ECO:0000256" key="1">
    <source>
        <dbReference type="ARBA" id="ARBA00007447"/>
    </source>
</evidence>
<dbReference type="PANTHER" id="PTHR47966:SF51">
    <property type="entry name" value="BETA-SITE APP-CLEAVING ENZYME, ISOFORM A-RELATED"/>
    <property type="match status" value="1"/>
</dbReference>
<protein>
    <recommendedName>
        <fullName evidence="6">Peptidase A1 domain-containing protein</fullName>
    </recommendedName>
</protein>
<dbReference type="GO" id="GO:0004190">
    <property type="term" value="F:aspartic-type endopeptidase activity"/>
    <property type="evidence" value="ECO:0007669"/>
    <property type="project" value="UniProtKB-KW"/>
</dbReference>
<dbReference type="STRING" id="745531.A0A0C3S543"/>
<comment type="similarity">
    <text evidence="1 4">Belongs to the peptidase A1 family.</text>
</comment>
<gene>
    <name evidence="7" type="ORF">PHLGIDRAFT_245515</name>
</gene>
<keyword evidence="5" id="KW-0732">Signal</keyword>
<dbReference type="InterPro" id="IPR001461">
    <property type="entry name" value="Aspartic_peptidase_A1"/>
</dbReference>
<dbReference type="SUPFAM" id="SSF50630">
    <property type="entry name" value="Acid proteases"/>
    <property type="match status" value="1"/>
</dbReference>
<name>A0A0C3S543_PHLG1</name>
<keyword evidence="4" id="KW-0378">Hydrolase</keyword>
<evidence type="ECO:0000313" key="7">
    <source>
        <dbReference type="EMBL" id="KIP03305.1"/>
    </source>
</evidence>
<dbReference type="InterPro" id="IPR021109">
    <property type="entry name" value="Peptidase_aspartic_dom_sf"/>
</dbReference>
<dbReference type="HOGENOM" id="CLU_038846_0_0_1"/>
<dbReference type="Proteomes" id="UP000053257">
    <property type="component" value="Unassembled WGS sequence"/>
</dbReference>
<dbReference type="Gene3D" id="2.40.70.10">
    <property type="entry name" value="Acid Proteases"/>
    <property type="match status" value="2"/>
</dbReference>
<evidence type="ECO:0000256" key="5">
    <source>
        <dbReference type="SAM" id="SignalP"/>
    </source>
</evidence>
<dbReference type="Pfam" id="PF00026">
    <property type="entry name" value="Asp"/>
    <property type="match status" value="1"/>
</dbReference>
<dbReference type="CDD" id="cd05471">
    <property type="entry name" value="pepsin_like"/>
    <property type="match status" value="1"/>
</dbReference>
<evidence type="ECO:0000256" key="4">
    <source>
        <dbReference type="RuleBase" id="RU000454"/>
    </source>
</evidence>
<feature type="chain" id="PRO_5002178194" description="Peptidase A1 domain-containing protein" evidence="5">
    <location>
        <begin position="19"/>
        <end position="409"/>
    </location>
</feature>
<dbReference type="AlphaFoldDB" id="A0A0C3S543"/>
<evidence type="ECO:0000256" key="3">
    <source>
        <dbReference type="PIRSR" id="PIRSR601461-1"/>
    </source>
</evidence>
<reference evidence="7 8" key="1">
    <citation type="journal article" date="2014" name="PLoS Genet.">
        <title>Analysis of the Phlebiopsis gigantea genome, transcriptome and secretome provides insight into its pioneer colonization strategies of wood.</title>
        <authorList>
            <person name="Hori C."/>
            <person name="Ishida T."/>
            <person name="Igarashi K."/>
            <person name="Samejima M."/>
            <person name="Suzuki H."/>
            <person name="Master E."/>
            <person name="Ferreira P."/>
            <person name="Ruiz-Duenas F.J."/>
            <person name="Held B."/>
            <person name="Canessa P."/>
            <person name="Larrondo L.F."/>
            <person name="Schmoll M."/>
            <person name="Druzhinina I.S."/>
            <person name="Kubicek C.P."/>
            <person name="Gaskell J.A."/>
            <person name="Kersten P."/>
            <person name="St John F."/>
            <person name="Glasner J."/>
            <person name="Sabat G."/>
            <person name="Splinter BonDurant S."/>
            <person name="Syed K."/>
            <person name="Yadav J."/>
            <person name="Mgbeahuruike A.C."/>
            <person name="Kovalchuk A."/>
            <person name="Asiegbu F.O."/>
            <person name="Lackner G."/>
            <person name="Hoffmeister D."/>
            <person name="Rencoret J."/>
            <person name="Gutierrez A."/>
            <person name="Sun H."/>
            <person name="Lindquist E."/>
            <person name="Barry K."/>
            <person name="Riley R."/>
            <person name="Grigoriev I.V."/>
            <person name="Henrissat B."/>
            <person name="Kues U."/>
            <person name="Berka R.M."/>
            <person name="Martinez A.T."/>
            <person name="Covert S.F."/>
            <person name="Blanchette R.A."/>
            <person name="Cullen D."/>
        </authorList>
    </citation>
    <scope>NUCLEOTIDE SEQUENCE [LARGE SCALE GENOMIC DNA]</scope>
    <source>
        <strain evidence="7 8">11061_1 CR5-6</strain>
    </source>
</reference>
<feature type="domain" description="Peptidase A1" evidence="6">
    <location>
        <begin position="82"/>
        <end position="399"/>
    </location>
</feature>